<evidence type="ECO:0000256" key="12">
    <source>
        <dbReference type="ARBA" id="ARBA00023136"/>
    </source>
</evidence>
<name>A0A069PJU4_9BURK</name>
<dbReference type="PROSITE" id="PS50112">
    <property type="entry name" value="PAS"/>
    <property type="match status" value="1"/>
</dbReference>
<dbReference type="CDD" id="cd00082">
    <property type="entry name" value="HisKA"/>
    <property type="match status" value="1"/>
</dbReference>
<dbReference type="SMART" id="SM00387">
    <property type="entry name" value="HATPase_c"/>
    <property type="match status" value="1"/>
</dbReference>
<accession>A0A069PJU4</accession>
<dbReference type="SMART" id="SM00091">
    <property type="entry name" value="PAS"/>
    <property type="match status" value="1"/>
</dbReference>
<dbReference type="AlphaFoldDB" id="A0A069PJU4"/>
<dbReference type="GO" id="GO:0000155">
    <property type="term" value="F:phosphorelay sensor kinase activity"/>
    <property type="evidence" value="ECO:0007669"/>
    <property type="project" value="InterPro"/>
</dbReference>
<gene>
    <name evidence="17" type="ORF">BG61_21905</name>
</gene>
<evidence type="ECO:0000256" key="10">
    <source>
        <dbReference type="ARBA" id="ARBA00022989"/>
    </source>
</evidence>
<evidence type="ECO:0000256" key="2">
    <source>
        <dbReference type="ARBA" id="ARBA00004141"/>
    </source>
</evidence>
<keyword evidence="10 13" id="KW-1133">Transmembrane helix</keyword>
<dbReference type="InterPro" id="IPR004358">
    <property type="entry name" value="Sig_transdc_His_kin-like_C"/>
</dbReference>
<evidence type="ECO:0000256" key="3">
    <source>
        <dbReference type="ARBA" id="ARBA00012438"/>
    </source>
</evidence>
<dbReference type="PRINTS" id="PR00344">
    <property type="entry name" value="BCTRLSENSOR"/>
</dbReference>
<evidence type="ECO:0000313" key="17">
    <source>
        <dbReference type="EMBL" id="KDR40998.1"/>
    </source>
</evidence>
<dbReference type="InterPro" id="IPR005467">
    <property type="entry name" value="His_kinase_dom"/>
</dbReference>
<dbReference type="STRING" id="60547.GCA_000751215_00364"/>
<feature type="domain" description="PAS" evidence="15">
    <location>
        <begin position="132"/>
        <end position="184"/>
    </location>
</feature>
<evidence type="ECO:0000256" key="5">
    <source>
        <dbReference type="ARBA" id="ARBA00022679"/>
    </source>
</evidence>
<dbReference type="Gene3D" id="1.10.287.130">
    <property type="match status" value="1"/>
</dbReference>
<evidence type="ECO:0000256" key="11">
    <source>
        <dbReference type="ARBA" id="ARBA00023012"/>
    </source>
</evidence>
<dbReference type="SMART" id="SM00388">
    <property type="entry name" value="HisKA"/>
    <property type="match status" value="1"/>
</dbReference>
<dbReference type="Pfam" id="PF02518">
    <property type="entry name" value="HATPase_c"/>
    <property type="match status" value="1"/>
</dbReference>
<dbReference type="InterPro" id="IPR003661">
    <property type="entry name" value="HisK_dim/P_dom"/>
</dbReference>
<keyword evidence="8 17" id="KW-0418">Kinase</keyword>
<sequence>MNRRFAFHAYQTVFPESRSSRIAGLRSISAILAVGAIGLAVPTWVCFRLGSDLTVVALVYLIEVVLLSLLDSLVASAVFSVIAVGCLNYFFVRPLFSFRIDPVNDVVALIAFLTASLVVTSLVQRLRRFGKVHREQAKLLELTRDSVMVRDMDDVITYWNSGAETIYGWKKDEAIGRVAHSLLHTRFPAALGDINETLLVAGRWEGELINARRDGSQAAVASRWALLRDEKGRPIAMLETSTDITERKRIEEELQRFARVTTVGELGASVAHELGQPLGAIVADGGAALRWLDRDTPEVGEALASLKRIIKEGLHAGEILRRVRMLTRRTPSQMTSLAINDVINDVIALVQREVLNHDVTLRATLAPELPAILGDRTELAQVMINLLVNGIQAMDEVRDRPRELMIESRRGIANDLIVAVRDSGTGIDAQNADRLFERFFTTKTEGMGVGLSICRSIIEAHGGTVWATNNARWGATFAFNVPAISKSVE</sequence>
<dbReference type="Gene3D" id="3.30.450.20">
    <property type="entry name" value="PAS domain"/>
    <property type="match status" value="1"/>
</dbReference>
<dbReference type="InterPro" id="IPR013656">
    <property type="entry name" value="PAS_4"/>
</dbReference>
<dbReference type="PANTHER" id="PTHR43065">
    <property type="entry name" value="SENSOR HISTIDINE KINASE"/>
    <property type="match status" value="1"/>
</dbReference>
<dbReference type="InterPro" id="IPR000014">
    <property type="entry name" value="PAS"/>
</dbReference>
<evidence type="ECO:0000256" key="9">
    <source>
        <dbReference type="ARBA" id="ARBA00022840"/>
    </source>
</evidence>
<protein>
    <recommendedName>
        <fullName evidence="3">histidine kinase</fullName>
        <ecNumber evidence="3">2.7.13.3</ecNumber>
    </recommendedName>
</protein>
<keyword evidence="12 13" id="KW-0472">Membrane</keyword>
<dbReference type="NCBIfam" id="TIGR00229">
    <property type="entry name" value="sensory_box"/>
    <property type="match status" value="1"/>
</dbReference>
<feature type="transmembrane region" description="Helical" evidence="13">
    <location>
        <begin position="77"/>
        <end position="100"/>
    </location>
</feature>
<dbReference type="InterPro" id="IPR035965">
    <property type="entry name" value="PAS-like_dom_sf"/>
</dbReference>
<comment type="catalytic activity">
    <reaction evidence="1">
        <text>ATP + protein L-histidine = ADP + protein N-phospho-L-histidine.</text>
        <dbReference type="EC" id="2.7.13.3"/>
    </reaction>
</comment>
<keyword evidence="11" id="KW-0902">Two-component regulatory system</keyword>
<dbReference type="CDD" id="cd00130">
    <property type="entry name" value="PAS"/>
    <property type="match status" value="1"/>
</dbReference>
<dbReference type="Gene3D" id="1.20.120.620">
    <property type="entry name" value="Backbone structure of the membrane domain of e. Coli histidine kinase receptor kdpd"/>
    <property type="match status" value="1"/>
</dbReference>
<keyword evidence="18" id="KW-1185">Reference proteome</keyword>
<evidence type="ECO:0000259" key="15">
    <source>
        <dbReference type="PROSITE" id="PS50112"/>
    </source>
</evidence>
<keyword evidence="6 13" id="KW-0812">Transmembrane</keyword>
<comment type="subcellular location">
    <subcellularLocation>
        <location evidence="2">Membrane</location>
        <topology evidence="2">Multi-pass membrane protein</topology>
    </subcellularLocation>
</comment>
<dbReference type="RefSeq" id="WP_051672683.1">
    <property type="nucleotide sequence ID" value="NZ_CADFFX010000029.1"/>
</dbReference>
<dbReference type="GO" id="GO:0016020">
    <property type="term" value="C:membrane"/>
    <property type="evidence" value="ECO:0007669"/>
    <property type="project" value="UniProtKB-SubCell"/>
</dbReference>
<dbReference type="GO" id="GO:0042802">
    <property type="term" value="F:identical protein binding"/>
    <property type="evidence" value="ECO:0007669"/>
    <property type="project" value="UniProtKB-ARBA"/>
</dbReference>
<dbReference type="Gene3D" id="3.30.565.10">
    <property type="entry name" value="Histidine kinase-like ATPase, C-terminal domain"/>
    <property type="match status" value="1"/>
</dbReference>
<keyword evidence="5" id="KW-0808">Transferase</keyword>
<dbReference type="InterPro" id="IPR000700">
    <property type="entry name" value="PAS-assoc_C"/>
</dbReference>
<dbReference type="GO" id="GO:0005524">
    <property type="term" value="F:ATP binding"/>
    <property type="evidence" value="ECO:0007669"/>
    <property type="project" value="UniProtKB-KW"/>
</dbReference>
<keyword evidence="7" id="KW-0547">Nucleotide-binding</keyword>
<evidence type="ECO:0000313" key="18">
    <source>
        <dbReference type="Proteomes" id="UP000027466"/>
    </source>
</evidence>
<feature type="domain" description="Histidine kinase" evidence="14">
    <location>
        <begin position="269"/>
        <end position="485"/>
    </location>
</feature>
<evidence type="ECO:0000256" key="1">
    <source>
        <dbReference type="ARBA" id="ARBA00000085"/>
    </source>
</evidence>
<dbReference type="InterPro" id="IPR025201">
    <property type="entry name" value="KdpD_TM"/>
</dbReference>
<evidence type="ECO:0000256" key="13">
    <source>
        <dbReference type="SAM" id="Phobius"/>
    </source>
</evidence>
<dbReference type="InterPro" id="IPR003594">
    <property type="entry name" value="HATPase_dom"/>
</dbReference>
<dbReference type="PANTHER" id="PTHR43065:SF10">
    <property type="entry name" value="PEROXIDE STRESS-ACTIVATED HISTIDINE KINASE MAK3"/>
    <property type="match status" value="1"/>
</dbReference>
<feature type="transmembrane region" description="Helical" evidence="13">
    <location>
        <begin position="106"/>
        <end position="124"/>
    </location>
</feature>
<organism evidence="17 18">
    <name type="scientific">Caballeronia glathei</name>
    <dbReference type="NCBI Taxonomy" id="60547"/>
    <lineage>
        <taxon>Bacteria</taxon>
        <taxon>Pseudomonadati</taxon>
        <taxon>Pseudomonadota</taxon>
        <taxon>Betaproteobacteria</taxon>
        <taxon>Burkholderiales</taxon>
        <taxon>Burkholderiaceae</taxon>
        <taxon>Caballeronia</taxon>
    </lineage>
</organism>
<feature type="domain" description="PAC" evidence="16">
    <location>
        <begin position="202"/>
        <end position="256"/>
    </location>
</feature>
<dbReference type="EMBL" id="JFHC01000033">
    <property type="protein sequence ID" value="KDR40998.1"/>
    <property type="molecule type" value="Genomic_DNA"/>
</dbReference>
<dbReference type="Pfam" id="PF13493">
    <property type="entry name" value="DUF4118"/>
    <property type="match status" value="1"/>
</dbReference>
<dbReference type="InterPro" id="IPR001610">
    <property type="entry name" value="PAC"/>
</dbReference>
<dbReference type="Pfam" id="PF08448">
    <property type="entry name" value="PAS_4"/>
    <property type="match status" value="1"/>
</dbReference>
<feature type="transmembrane region" description="Helical" evidence="13">
    <location>
        <begin position="28"/>
        <end position="47"/>
    </location>
</feature>
<keyword evidence="4" id="KW-0597">Phosphoprotein</keyword>
<proteinExistence type="predicted"/>
<dbReference type="SMART" id="SM00086">
    <property type="entry name" value="PAC"/>
    <property type="match status" value="1"/>
</dbReference>
<dbReference type="PROSITE" id="PS50109">
    <property type="entry name" value="HIS_KIN"/>
    <property type="match status" value="1"/>
</dbReference>
<evidence type="ECO:0000256" key="6">
    <source>
        <dbReference type="ARBA" id="ARBA00022692"/>
    </source>
</evidence>
<reference evidence="17 18" key="1">
    <citation type="submission" date="2014-03" db="EMBL/GenBank/DDBJ databases">
        <title>Draft Genome Sequences of Four Burkholderia Strains.</title>
        <authorList>
            <person name="Liu X.Y."/>
            <person name="Li C.X."/>
            <person name="Xu J.H."/>
        </authorList>
    </citation>
    <scope>NUCLEOTIDE SEQUENCE [LARGE SCALE GENOMIC DNA]</scope>
    <source>
        <strain evidence="17 18">DSM 50014</strain>
    </source>
</reference>
<dbReference type="PROSITE" id="PS50113">
    <property type="entry name" value="PAC"/>
    <property type="match status" value="1"/>
</dbReference>
<dbReference type="SUPFAM" id="SSF55874">
    <property type="entry name" value="ATPase domain of HSP90 chaperone/DNA topoisomerase II/histidine kinase"/>
    <property type="match status" value="1"/>
</dbReference>
<dbReference type="FunFam" id="3.30.565.10:FF:000042">
    <property type="entry name" value="Two-component sensor histidine kinase KdpD"/>
    <property type="match status" value="1"/>
</dbReference>
<comment type="caution">
    <text evidence="17">The sequence shown here is derived from an EMBL/GenBank/DDBJ whole genome shotgun (WGS) entry which is preliminary data.</text>
</comment>
<dbReference type="InterPro" id="IPR036890">
    <property type="entry name" value="HATPase_C_sf"/>
</dbReference>
<evidence type="ECO:0000256" key="8">
    <source>
        <dbReference type="ARBA" id="ARBA00022777"/>
    </source>
</evidence>
<dbReference type="InterPro" id="IPR038318">
    <property type="entry name" value="KdpD_sf"/>
</dbReference>
<evidence type="ECO:0000259" key="14">
    <source>
        <dbReference type="PROSITE" id="PS50109"/>
    </source>
</evidence>
<dbReference type="SUPFAM" id="SSF55785">
    <property type="entry name" value="PYP-like sensor domain (PAS domain)"/>
    <property type="match status" value="1"/>
</dbReference>
<keyword evidence="9" id="KW-0067">ATP-binding</keyword>
<dbReference type="EC" id="2.7.13.3" evidence="3"/>
<dbReference type="Proteomes" id="UP000027466">
    <property type="component" value="Unassembled WGS sequence"/>
</dbReference>
<evidence type="ECO:0000256" key="7">
    <source>
        <dbReference type="ARBA" id="ARBA00022741"/>
    </source>
</evidence>
<evidence type="ECO:0000259" key="16">
    <source>
        <dbReference type="PROSITE" id="PS50113"/>
    </source>
</evidence>
<evidence type="ECO:0000256" key="4">
    <source>
        <dbReference type="ARBA" id="ARBA00022553"/>
    </source>
</evidence>